<keyword evidence="3" id="KW-1185">Reference proteome</keyword>
<evidence type="ECO:0000313" key="2">
    <source>
        <dbReference type="EMBL" id="TNH41226.1"/>
    </source>
</evidence>
<sequence>MQRFSCPHCGTRAYFHNLICLCGEPLVYAPVLRRMVADAAHCANRPRIACNWAAEVPGGFCASCAMSHVVPVMNIGDNQRLLASAERAKRWVLANLAEWDWFTPADPGRRPRFLMLSEHTGGRDQQIIMGHANGEITINVTEADELIRLKRQLKLGEQYRSMVGHFRHEIAHFLFDRLKVLPDFLPAFRAVFGDERADYAQALKNHYADPRDPAGDFITSYATSHPHEDWAETVAHLLHLTDVADSFCSTHLDMPGVPPDYHPYSETDPYRLLNIAAEITIAVNDINRALDNSDLYPFVLTVPVRHKIAFAHGWLQNHLARGEGKAA</sequence>
<name>A0A5C4RB83_9RHOB</name>
<dbReference type="Pfam" id="PF10005">
    <property type="entry name" value="Zn_ribbon_DZR_6"/>
    <property type="match status" value="1"/>
</dbReference>
<dbReference type="Gene3D" id="3.40.390.70">
    <property type="match status" value="1"/>
</dbReference>
<dbReference type="InterPro" id="IPR011201">
    <property type="entry name" value="Zinc-ribbon_6_bact"/>
</dbReference>
<evidence type="ECO:0000259" key="1">
    <source>
        <dbReference type="Pfam" id="PF10005"/>
    </source>
</evidence>
<proteinExistence type="predicted"/>
<gene>
    <name evidence="2" type="ORF">FHD67_00475</name>
</gene>
<feature type="domain" description="Zinc-ribbon" evidence="1">
    <location>
        <begin position="4"/>
        <end position="73"/>
    </location>
</feature>
<dbReference type="AlphaFoldDB" id="A0A5C4RB83"/>
<dbReference type="Pfam" id="PF15887">
    <property type="entry name" value="Peptidase_Mx"/>
    <property type="match status" value="1"/>
</dbReference>
<reference evidence="2 3" key="1">
    <citation type="submission" date="2019-06" db="EMBL/GenBank/DDBJ databases">
        <authorList>
            <person name="Li J."/>
        </authorList>
    </citation>
    <scope>NUCLEOTIDE SEQUENCE [LARGE SCALE GENOMIC DNA]</scope>
    <source>
        <strain evidence="2 3">CGMCC 1.8012</strain>
    </source>
</reference>
<protein>
    <recommendedName>
        <fullName evidence="1">Zinc-ribbon domain-containing protein</fullName>
    </recommendedName>
</protein>
<dbReference type="Proteomes" id="UP000304880">
    <property type="component" value="Unassembled WGS sequence"/>
</dbReference>
<comment type="caution">
    <text evidence="2">The sequence shown here is derived from an EMBL/GenBank/DDBJ whole genome shotgun (WGS) entry which is preliminary data.</text>
</comment>
<dbReference type="EMBL" id="VDDC01000001">
    <property type="protein sequence ID" value="TNH41226.1"/>
    <property type="molecule type" value="Genomic_DNA"/>
</dbReference>
<evidence type="ECO:0000313" key="3">
    <source>
        <dbReference type="Proteomes" id="UP000304880"/>
    </source>
</evidence>
<organism evidence="2 3">
    <name type="scientific">Paracoccus haeundaensis</name>
    <dbReference type="NCBI Taxonomy" id="225362"/>
    <lineage>
        <taxon>Bacteria</taxon>
        <taxon>Pseudomonadati</taxon>
        <taxon>Pseudomonadota</taxon>
        <taxon>Alphaproteobacteria</taxon>
        <taxon>Rhodobacterales</taxon>
        <taxon>Paracoccaceae</taxon>
        <taxon>Paracoccus</taxon>
    </lineage>
</organism>
<dbReference type="RefSeq" id="WP_139597459.1">
    <property type="nucleotide sequence ID" value="NZ_VDDC01000001.1"/>
</dbReference>
<dbReference type="InterPro" id="IPR031321">
    <property type="entry name" value="UCP012641"/>
</dbReference>
<accession>A0A5C4RB83</accession>